<evidence type="ECO:0000256" key="3">
    <source>
        <dbReference type="ARBA" id="ARBA00023163"/>
    </source>
</evidence>
<keyword evidence="7" id="KW-1185">Reference proteome</keyword>
<feature type="domain" description="HTH araC/xylS-type" evidence="4">
    <location>
        <begin position="148"/>
        <end position="246"/>
    </location>
</feature>
<evidence type="ECO:0000256" key="1">
    <source>
        <dbReference type="ARBA" id="ARBA00023015"/>
    </source>
</evidence>
<dbReference type="InterPro" id="IPR018062">
    <property type="entry name" value="HTH_AraC-typ_CS"/>
</dbReference>
<evidence type="ECO:0000259" key="4">
    <source>
        <dbReference type="PROSITE" id="PS01124"/>
    </source>
</evidence>
<keyword evidence="1" id="KW-0805">Transcription regulation</keyword>
<dbReference type="SUPFAM" id="SSF53807">
    <property type="entry name" value="Helical backbone' metal receptor"/>
    <property type="match status" value="1"/>
</dbReference>
<dbReference type="Pfam" id="PF01497">
    <property type="entry name" value="Peripla_BP_2"/>
    <property type="match status" value="1"/>
</dbReference>
<evidence type="ECO:0000256" key="2">
    <source>
        <dbReference type="ARBA" id="ARBA00023125"/>
    </source>
</evidence>
<dbReference type="InterPro" id="IPR037923">
    <property type="entry name" value="HTH-like"/>
</dbReference>
<dbReference type="Gene3D" id="3.40.50.1980">
    <property type="entry name" value="Nitrogenase molybdenum iron protein domain"/>
    <property type="match status" value="2"/>
</dbReference>
<name>A0ABR8MUT7_9BACL</name>
<dbReference type="InterPro" id="IPR018060">
    <property type="entry name" value="HTH_AraC"/>
</dbReference>
<dbReference type="SUPFAM" id="SSF51215">
    <property type="entry name" value="Regulatory protein AraC"/>
    <property type="match status" value="1"/>
</dbReference>
<dbReference type="InterPro" id="IPR002491">
    <property type="entry name" value="ABC_transptr_periplasmic_BD"/>
</dbReference>
<dbReference type="PANTHER" id="PTHR43280">
    <property type="entry name" value="ARAC-FAMILY TRANSCRIPTIONAL REGULATOR"/>
    <property type="match status" value="1"/>
</dbReference>
<gene>
    <name evidence="6" type="ORF">H8B09_13275</name>
</gene>
<dbReference type="PROSITE" id="PS50983">
    <property type="entry name" value="FE_B12_PBP"/>
    <property type="match status" value="1"/>
</dbReference>
<accession>A0ABR8MUT7</accession>
<protein>
    <submittedName>
        <fullName evidence="6">Helix-turn-helix domain-containing protein</fullName>
    </submittedName>
</protein>
<comment type="caution">
    <text evidence="6">The sequence shown here is derived from an EMBL/GenBank/DDBJ whole genome shotgun (WGS) entry which is preliminary data.</text>
</comment>
<dbReference type="EMBL" id="JACXZA010000003">
    <property type="protein sequence ID" value="MBD3919730.1"/>
    <property type="molecule type" value="Genomic_DNA"/>
</dbReference>
<reference evidence="6 7" key="1">
    <citation type="submission" date="2020-09" db="EMBL/GenBank/DDBJ databases">
        <title>Paenibacillus sp. strain PR3 16S rRNA gene Genome sequencing and assembly.</title>
        <authorList>
            <person name="Kim J."/>
        </authorList>
    </citation>
    <scope>NUCLEOTIDE SEQUENCE [LARGE SCALE GENOMIC DNA]</scope>
    <source>
        <strain evidence="6 7">PR3</strain>
    </source>
</reference>
<evidence type="ECO:0000259" key="5">
    <source>
        <dbReference type="PROSITE" id="PS50983"/>
    </source>
</evidence>
<keyword evidence="2" id="KW-0238">DNA-binding</keyword>
<dbReference type="Pfam" id="PF12833">
    <property type="entry name" value="HTH_18"/>
    <property type="match status" value="1"/>
</dbReference>
<dbReference type="SMART" id="SM00342">
    <property type="entry name" value="HTH_ARAC"/>
    <property type="match status" value="1"/>
</dbReference>
<organism evidence="6 7">
    <name type="scientific">Paenibacillus terricola</name>
    <dbReference type="NCBI Taxonomy" id="2763503"/>
    <lineage>
        <taxon>Bacteria</taxon>
        <taxon>Bacillati</taxon>
        <taxon>Bacillota</taxon>
        <taxon>Bacilli</taxon>
        <taxon>Bacillales</taxon>
        <taxon>Paenibacillaceae</taxon>
        <taxon>Paenibacillus</taxon>
    </lineage>
</organism>
<evidence type="ECO:0000313" key="6">
    <source>
        <dbReference type="EMBL" id="MBD3919730.1"/>
    </source>
</evidence>
<keyword evidence="3" id="KW-0804">Transcription</keyword>
<dbReference type="Proteomes" id="UP000609346">
    <property type="component" value="Unassembled WGS sequence"/>
</dbReference>
<evidence type="ECO:0000313" key="7">
    <source>
        <dbReference type="Proteomes" id="UP000609346"/>
    </source>
</evidence>
<dbReference type="Gene3D" id="1.10.10.60">
    <property type="entry name" value="Homeodomain-like"/>
    <property type="match status" value="2"/>
</dbReference>
<dbReference type="SUPFAM" id="SSF46689">
    <property type="entry name" value="Homeodomain-like"/>
    <property type="match status" value="2"/>
</dbReference>
<dbReference type="PROSITE" id="PS00041">
    <property type="entry name" value="HTH_ARAC_FAMILY_1"/>
    <property type="match status" value="1"/>
</dbReference>
<feature type="domain" description="Fe/B12 periplasmic-binding" evidence="5">
    <location>
        <begin position="250"/>
        <end position="522"/>
    </location>
</feature>
<dbReference type="PANTHER" id="PTHR43280:SF28">
    <property type="entry name" value="HTH-TYPE TRANSCRIPTIONAL ACTIVATOR RHAS"/>
    <property type="match status" value="1"/>
</dbReference>
<proteinExistence type="predicted"/>
<dbReference type="PROSITE" id="PS01124">
    <property type="entry name" value="HTH_ARAC_FAMILY_2"/>
    <property type="match status" value="1"/>
</dbReference>
<dbReference type="InterPro" id="IPR009057">
    <property type="entry name" value="Homeodomain-like_sf"/>
</dbReference>
<sequence>MPMHKINEPSPVLIGVARGKGILRMDDHAHELTEGNVVLLPPHRHAALIANAQHPLHAYRFAIHTIEQTGSLLAGAMIQKSELNAYSSIKLIPNQSSIVAQMEELYIHRSTASEMRHVQNQIIVHQIILQLLQQHNEHDPTGDQPSMERSITYLESHYTDKISREHLAEIAGVSHSHYSILFKKMTGFSPNEYLSRLRIHRAMELLISGSGTLREIALEVGYKDEFYLSRRFKQHAGTSPSGYNQRTSHRIAVLLPPYASHLLTLGVEPTVIIAESNEYVNATDLAPPQSITFMNTSSTIEQIDATLLENGIELIIAAKQHLDMYGLNLAHLRAIAPVIEIPWMDLGWKEHLRLIAKAVHRSELAEQWLAAFEQEEQAARSLVQQSAAADEIITILVSKPEGLYVYGARNAGYVLYQSLGLHSPERIRPEIDKLGDQFHSIPIELSDLAEYAGDRILVIVYPDANGSSSHSDALFNSIHWRTLPAVLRENIHLLDLDEWIPYNPISIRLQLQRAAALFGSDQ</sequence>